<gene>
    <name evidence="9" type="ORF">SAMN02194393_03525</name>
</gene>
<evidence type="ECO:0000256" key="1">
    <source>
        <dbReference type="ARBA" id="ARBA00004141"/>
    </source>
</evidence>
<sequence length="453" mass="50836">MPQIIRKENIPKILISLLFPILIILIKPIGLSLNQSIVLGSLFLTVIWWASGIVYKDAASIFLIFMFVLFGGTPIEKVFFFPLSDNFILVIASYLLSQGIVNSKVADKFSSFILEKYCYNSIRLVIMSFLLGIGLIFVIPQPFPRVILLASIYINFLKNSKVDKEEKSVLIFSVFVASTITSLMFLNGDVIINYSALKFGGISMTYIEWAKNMLLPTLITTIIIAAAFILVFKKNLKGSFERKNTEEKISFENSEKKALFITFVVVLLWLTESIHGISSANVALIGVIAMFIAKIIGIKDFKVINISLLIFLTAEFSIGKVLTGSGIADNLRDFLTGFFPSPESIMYIPFIIILIMFLHMIMGSLVTAASVLIPTLITLTAGNLSPQFIVMLSVVSICFHYIMPFHHVTIMIGYGNEYYENRHVMKIGIILTFITIFTVLFVYIPWWKLVGVI</sequence>
<feature type="transmembrane region" description="Helical" evidence="8">
    <location>
        <begin position="308"/>
        <end position="327"/>
    </location>
</feature>
<feature type="transmembrane region" description="Helical" evidence="8">
    <location>
        <begin position="12"/>
        <end position="31"/>
    </location>
</feature>
<dbReference type="Pfam" id="PF00939">
    <property type="entry name" value="Na_sulph_symp"/>
    <property type="match status" value="1"/>
</dbReference>
<evidence type="ECO:0000256" key="3">
    <source>
        <dbReference type="ARBA" id="ARBA00020150"/>
    </source>
</evidence>
<keyword evidence="10" id="KW-1185">Reference proteome</keyword>
<protein>
    <recommendedName>
        <fullName evidence="3">Sodium-dependent dicarboxylate transporter SdcS</fullName>
    </recommendedName>
    <alternativeName>
        <fullName evidence="7">Na(+)/dicarboxylate symporter</fullName>
    </alternativeName>
</protein>
<evidence type="ECO:0000256" key="7">
    <source>
        <dbReference type="ARBA" id="ARBA00031174"/>
    </source>
</evidence>
<feature type="transmembrane region" description="Helical" evidence="8">
    <location>
        <begin position="347"/>
        <end position="372"/>
    </location>
</feature>
<dbReference type="AlphaFoldDB" id="A0A1T5LZQ2"/>
<dbReference type="GO" id="GO:0005886">
    <property type="term" value="C:plasma membrane"/>
    <property type="evidence" value="ECO:0007669"/>
    <property type="project" value="TreeGrafter"/>
</dbReference>
<feature type="transmembrane region" description="Helical" evidence="8">
    <location>
        <begin position="254"/>
        <end position="271"/>
    </location>
</feature>
<keyword evidence="4 8" id="KW-0812">Transmembrane</keyword>
<feature type="transmembrane region" description="Helical" evidence="8">
    <location>
        <begin position="62"/>
        <end position="81"/>
    </location>
</feature>
<feature type="transmembrane region" description="Helical" evidence="8">
    <location>
        <begin position="384"/>
        <end position="403"/>
    </location>
</feature>
<evidence type="ECO:0000256" key="8">
    <source>
        <dbReference type="SAM" id="Phobius"/>
    </source>
</evidence>
<dbReference type="RefSeq" id="WP_170917476.1">
    <property type="nucleotide sequence ID" value="NZ_FUZT01000009.1"/>
</dbReference>
<evidence type="ECO:0000256" key="2">
    <source>
        <dbReference type="ARBA" id="ARBA00006772"/>
    </source>
</evidence>
<evidence type="ECO:0000256" key="4">
    <source>
        <dbReference type="ARBA" id="ARBA00022692"/>
    </source>
</evidence>
<feature type="transmembrane region" description="Helical" evidence="8">
    <location>
        <begin position="169"/>
        <end position="194"/>
    </location>
</feature>
<feature type="transmembrane region" description="Helical" evidence="8">
    <location>
        <begin position="37"/>
        <end position="55"/>
    </location>
</feature>
<evidence type="ECO:0000256" key="6">
    <source>
        <dbReference type="ARBA" id="ARBA00023136"/>
    </source>
</evidence>
<dbReference type="PANTHER" id="PTHR10283">
    <property type="entry name" value="SOLUTE CARRIER FAMILY 13 MEMBER"/>
    <property type="match status" value="1"/>
</dbReference>
<dbReference type="InterPro" id="IPR001898">
    <property type="entry name" value="SLC13A/DASS"/>
</dbReference>
<proteinExistence type="inferred from homology"/>
<dbReference type="PANTHER" id="PTHR10283:SF82">
    <property type="entry name" value="SOLUTE CARRIER FAMILY 13 MEMBER 2"/>
    <property type="match status" value="1"/>
</dbReference>
<dbReference type="Proteomes" id="UP000190285">
    <property type="component" value="Unassembled WGS sequence"/>
</dbReference>
<feature type="transmembrane region" description="Helical" evidence="8">
    <location>
        <begin position="214"/>
        <end position="233"/>
    </location>
</feature>
<dbReference type="GO" id="GO:1905039">
    <property type="term" value="P:carboxylic acid transmembrane transport"/>
    <property type="evidence" value="ECO:0007669"/>
    <property type="project" value="UniProtKB-ARBA"/>
</dbReference>
<evidence type="ECO:0000313" key="9">
    <source>
        <dbReference type="EMBL" id="SKC81018.1"/>
    </source>
</evidence>
<feature type="transmembrane region" description="Helical" evidence="8">
    <location>
        <begin position="277"/>
        <end position="296"/>
    </location>
</feature>
<comment type="subcellular location">
    <subcellularLocation>
        <location evidence="1">Membrane</location>
        <topology evidence="1">Multi-pass membrane protein</topology>
    </subcellularLocation>
</comment>
<evidence type="ECO:0000313" key="10">
    <source>
        <dbReference type="Proteomes" id="UP000190285"/>
    </source>
</evidence>
<evidence type="ECO:0000256" key="5">
    <source>
        <dbReference type="ARBA" id="ARBA00022989"/>
    </source>
</evidence>
<dbReference type="STRING" id="36842.SAMN02194393_03525"/>
<dbReference type="GO" id="GO:0008514">
    <property type="term" value="F:organic anion transmembrane transporter activity"/>
    <property type="evidence" value="ECO:0007669"/>
    <property type="project" value="UniProtKB-ARBA"/>
</dbReference>
<keyword evidence="5 8" id="KW-1133">Transmembrane helix</keyword>
<keyword evidence="6 8" id="KW-0472">Membrane</keyword>
<comment type="similarity">
    <text evidence="2">Belongs to the SLC13A/DASS transporter (TC 2.A.47) family. NADC subfamily.</text>
</comment>
<feature type="transmembrane region" description="Helical" evidence="8">
    <location>
        <begin position="423"/>
        <end position="444"/>
    </location>
</feature>
<reference evidence="9 10" key="1">
    <citation type="submission" date="2017-02" db="EMBL/GenBank/DDBJ databases">
        <authorList>
            <person name="Peterson S.W."/>
        </authorList>
    </citation>
    <scope>NUCLEOTIDE SEQUENCE [LARGE SCALE GENOMIC DNA]</scope>
    <source>
        <strain evidence="9 10">M1</strain>
    </source>
</reference>
<name>A0A1T5LZQ2_9FIRM</name>
<dbReference type="EMBL" id="FUZT01000009">
    <property type="protein sequence ID" value="SKC81018.1"/>
    <property type="molecule type" value="Genomic_DNA"/>
</dbReference>
<accession>A0A1T5LZQ2</accession>
<organism evidence="9 10">
    <name type="scientific">Maledivibacter halophilus</name>
    <dbReference type="NCBI Taxonomy" id="36842"/>
    <lineage>
        <taxon>Bacteria</taxon>
        <taxon>Bacillati</taxon>
        <taxon>Bacillota</taxon>
        <taxon>Clostridia</taxon>
        <taxon>Peptostreptococcales</taxon>
        <taxon>Caminicellaceae</taxon>
        <taxon>Maledivibacter</taxon>
    </lineage>
</organism>